<dbReference type="EMBL" id="BAVR01000025">
    <property type="protein sequence ID" value="GAE88817.1"/>
    <property type="molecule type" value="Genomic_DNA"/>
</dbReference>
<keyword evidence="2 6" id="KW-0812">Transmembrane</keyword>
<evidence type="ECO:0000313" key="7">
    <source>
        <dbReference type="EMBL" id="GAE88817.1"/>
    </source>
</evidence>
<comment type="subcellular location">
    <subcellularLocation>
        <location evidence="1">Membrane</location>
        <topology evidence="1">Multi-pass membrane protein</topology>
    </subcellularLocation>
</comment>
<dbReference type="Gene3D" id="1.20.1080.10">
    <property type="entry name" value="Glycerol uptake facilitator protein"/>
    <property type="match status" value="1"/>
</dbReference>
<protein>
    <submittedName>
        <fullName evidence="7">Formate efflux transporter</fullName>
    </submittedName>
</protein>
<keyword evidence="3 6" id="KW-1133">Transmembrane helix</keyword>
<dbReference type="InterPro" id="IPR000292">
    <property type="entry name" value="For/NO2_transpt"/>
</dbReference>
<accession>W4V6J4</accession>
<evidence type="ECO:0000256" key="6">
    <source>
        <dbReference type="SAM" id="Phobius"/>
    </source>
</evidence>
<keyword evidence="8" id="KW-1185">Reference proteome</keyword>
<dbReference type="AlphaFoldDB" id="W4V6J4"/>
<feature type="transmembrane region" description="Helical" evidence="6">
    <location>
        <begin position="151"/>
        <end position="175"/>
    </location>
</feature>
<evidence type="ECO:0000256" key="5">
    <source>
        <dbReference type="ARBA" id="ARBA00049660"/>
    </source>
</evidence>
<feature type="transmembrane region" description="Helical" evidence="6">
    <location>
        <begin position="106"/>
        <end position="131"/>
    </location>
</feature>
<evidence type="ECO:0000256" key="3">
    <source>
        <dbReference type="ARBA" id="ARBA00022989"/>
    </source>
</evidence>
<evidence type="ECO:0000256" key="1">
    <source>
        <dbReference type="ARBA" id="ARBA00004141"/>
    </source>
</evidence>
<dbReference type="PANTHER" id="PTHR30520">
    <property type="entry name" value="FORMATE TRANSPORTER-RELATED"/>
    <property type="match status" value="1"/>
</dbReference>
<reference evidence="7" key="1">
    <citation type="journal article" date="2014" name="Genome Announc.">
        <title>Draft Genome Sequence of Clostridium straminisolvens Strain JCM 21531T, Isolated from a Cellulose-Degrading Bacterial Community.</title>
        <authorList>
            <person name="Yuki M."/>
            <person name="Oshima K."/>
            <person name="Suda W."/>
            <person name="Sakamoto M."/>
            <person name="Kitamura K."/>
            <person name="Iida T."/>
            <person name="Hattori M."/>
            <person name="Ohkuma M."/>
        </authorList>
    </citation>
    <scope>NUCLEOTIDE SEQUENCE [LARGE SCALE GENOMIC DNA]</scope>
    <source>
        <strain evidence="7">JCM 21531</strain>
    </source>
</reference>
<feature type="transmembrane region" description="Helical" evidence="6">
    <location>
        <begin position="222"/>
        <end position="248"/>
    </location>
</feature>
<evidence type="ECO:0000256" key="4">
    <source>
        <dbReference type="ARBA" id="ARBA00023136"/>
    </source>
</evidence>
<dbReference type="PANTHER" id="PTHR30520:SF6">
    <property type="entry name" value="FORMATE_NITRATE FAMILY TRANSPORTER (EUROFUNG)"/>
    <property type="match status" value="1"/>
</dbReference>
<organism evidence="7 8">
    <name type="scientific">Acetivibrio straminisolvens JCM 21531</name>
    <dbReference type="NCBI Taxonomy" id="1294263"/>
    <lineage>
        <taxon>Bacteria</taxon>
        <taxon>Bacillati</taxon>
        <taxon>Bacillota</taxon>
        <taxon>Clostridia</taxon>
        <taxon>Eubacteriales</taxon>
        <taxon>Oscillospiraceae</taxon>
        <taxon>Acetivibrio</taxon>
    </lineage>
</organism>
<dbReference type="RefSeq" id="WP_038288971.1">
    <property type="nucleotide sequence ID" value="NZ_BAVR01000025.1"/>
</dbReference>
<proteinExistence type="inferred from homology"/>
<dbReference type="Proteomes" id="UP000019109">
    <property type="component" value="Unassembled WGS sequence"/>
</dbReference>
<name>W4V6J4_9FIRM</name>
<keyword evidence="4 6" id="KW-0472">Membrane</keyword>
<feature type="transmembrane region" description="Helical" evidence="6">
    <location>
        <begin position="182"/>
        <end position="202"/>
    </location>
</feature>
<dbReference type="GO" id="GO:0005886">
    <property type="term" value="C:plasma membrane"/>
    <property type="evidence" value="ECO:0007669"/>
    <property type="project" value="TreeGrafter"/>
</dbReference>
<dbReference type="Pfam" id="PF01226">
    <property type="entry name" value="Form_Nir_trans"/>
    <property type="match status" value="1"/>
</dbReference>
<gene>
    <name evidence="7" type="ORF">JCM21531_2292</name>
</gene>
<dbReference type="GO" id="GO:0015499">
    <property type="term" value="F:formate transmembrane transporter activity"/>
    <property type="evidence" value="ECO:0007669"/>
    <property type="project" value="TreeGrafter"/>
</dbReference>
<feature type="transmembrane region" description="Helical" evidence="6">
    <location>
        <begin position="26"/>
        <end position="46"/>
    </location>
</feature>
<evidence type="ECO:0000313" key="8">
    <source>
        <dbReference type="Proteomes" id="UP000019109"/>
    </source>
</evidence>
<comment type="similarity">
    <text evidence="5">Belongs to the FNT transporter (TC 1.A.16) family.</text>
</comment>
<sequence>MNVHSGPKALTEYILYLSKHKANKRFIILLVQGFLAGLYIAIGAIGSLKVSASVTTPGLGNFLGAVVFPVGIIAIILMQAELFTSDCMVMVAVYAGRTKINKTIRILFLIVFANLLGAIFAAFLTQASGIFDEAVTNLVIAKAIHKVHMPIGQLLVSSVLCNIIVCTGVCLAYSCKEEITKIVVLWLTISVFILSGTEHIVANMYYLFAALFHGAELTAQGIAYHLAVSGVGNFIGGGIIVSGINYLLAYRDIEKVKK</sequence>
<dbReference type="STRING" id="1294263.JCM21531_2292"/>
<comment type="caution">
    <text evidence="7">The sequence shown here is derived from an EMBL/GenBank/DDBJ whole genome shotgun (WGS) entry which is preliminary data.</text>
</comment>
<evidence type="ECO:0000256" key="2">
    <source>
        <dbReference type="ARBA" id="ARBA00022692"/>
    </source>
</evidence>
<feature type="transmembrane region" description="Helical" evidence="6">
    <location>
        <begin position="66"/>
        <end position="94"/>
    </location>
</feature>
<dbReference type="InterPro" id="IPR023271">
    <property type="entry name" value="Aquaporin-like"/>
</dbReference>
<dbReference type="OrthoDB" id="9786493at2"/>